<dbReference type="EnsemblMetazoa" id="GPPI007184-RA">
    <property type="protein sequence ID" value="GPPI007184-PA"/>
    <property type="gene ID" value="GPPI007184"/>
</dbReference>
<organism evidence="1 2">
    <name type="scientific">Glossina palpalis gambiensis</name>
    <dbReference type="NCBI Taxonomy" id="67801"/>
    <lineage>
        <taxon>Eukaryota</taxon>
        <taxon>Metazoa</taxon>
        <taxon>Ecdysozoa</taxon>
        <taxon>Arthropoda</taxon>
        <taxon>Hexapoda</taxon>
        <taxon>Insecta</taxon>
        <taxon>Pterygota</taxon>
        <taxon>Neoptera</taxon>
        <taxon>Endopterygota</taxon>
        <taxon>Diptera</taxon>
        <taxon>Brachycera</taxon>
        <taxon>Muscomorpha</taxon>
        <taxon>Hippoboscoidea</taxon>
        <taxon>Glossinidae</taxon>
        <taxon>Glossina</taxon>
    </lineage>
</organism>
<evidence type="ECO:0000313" key="1">
    <source>
        <dbReference type="EnsemblMetazoa" id="GPPI007184-PA"/>
    </source>
</evidence>
<sequence>MLSGNDNIFLPTQRCILRYILWVITTLPFVARLNDAPGNLQSLCASMRSHADISFGTYGYCQLSLAKVEHRWRIS</sequence>
<reference evidence="1" key="2">
    <citation type="submission" date="2020-05" db="UniProtKB">
        <authorList>
            <consortium name="EnsemblMetazoa"/>
        </authorList>
    </citation>
    <scope>IDENTIFICATION</scope>
    <source>
        <strain evidence="1">IAEA</strain>
    </source>
</reference>
<dbReference type="AlphaFoldDB" id="A0A1B0ASP1"/>
<protein>
    <submittedName>
        <fullName evidence="1">Uncharacterized protein</fullName>
    </submittedName>
</protein>
<proteinExistence type="predicted"/>
<evidence type="ECO:0000313" key="2">
    <source>
        <dbReference type="Proteomes" id="UP000092460"/>
    </source>
</evidence>
<name>A0A1B0ASP1_9MUSC</name>
<dbReference type="Proteomes" id="UP000092460">
    <property type="component" value="Unassembled WGS sequence"/>
</dbReference>
<dbReference type="EMBL" id="JXJN01002887">
    <property type="status" value="NOT_ANNOTATED_CDS"/>
    <property type="molecule type" value="Genomic_DNA"/>
</dbReference>
<reference evidence="2" key="1">
    <citation type="submission" date="2015-01" db="EMBL/GenBank/DDBJ databases">
        <authorList>
            <person name="Aksoy S."/>
            <person name="Warren W."/>
            <person name="Wilson R.K."/>
        </authorList>
    </citation>
    <scope>NUCLEOTIDE SEQUENCE [LARGE SCALE GENOMIC DNA]</scope>
    <source>
        <strain evidence="2">IAEA</strain>
    </source>
</reference>
<keyword evidence="2" id="KW-1185">Reference proteome</keyword>
<dbReference type="VEuPathDB" id="VectorBase:GPPI007184"/>
<accession>A0A1B0ASP1</accession>